<evidence type="ECO:0000256" key="4">
    <source>
        <dbReference type="ARBA" id="ARBA00023163"/>
    </source>
</evidence>
<proteinExistence type="inferred from homology"/>
<dbReference type="OrthoDB" id="5526340at2"/>
<dbReference type="Gene3D" id="3.40.190.10">
    <property type="entry name" value="Periplasmic binding protein-like II"/>
    <property type="match status" value="2"/>
</dbReference>
<keyword evidence="3" id="KW-0238">DNA-binding</keyword>
<keyword evidence="7" id="KW-1185">Reference proteome</keyword>
<dbReference type="GO" id="GO:0006351">
    <property type="term" value="P:DNA-templated transcription"/>
    <property type="evidence" value="ECO:0007669"/>
    <property type="project" value="TreeGrafter"/>
</dbReference>
<dbReference type="InterPro" id="IPR036388">
    <property type="entry name" value="WH-like_DNA-bd_sf"/>
</dbReference>
<dbReference type="InterPro" id="IPR000847">
    <property type="entry name" value="LysR_HTH_N"/>
</dbReference>
<dbReference type="GO" id="GO:0043565">
    <property type="term" value="F:sequence-specific DNA binding"/>
    <property type="evidence" value="ECO:0007669"/>
    <property type="project" value="TreeGrafter"/>
</dbReference>
<dbReference type="PRINTS" id="PR00039">
    <property type="entry name" value="HTHLYSR"/>
</dbReference>
<dbReference type="GO" id="GO:0003700">
    <property type="term" value="F:DNA-binding transcription factor activity"/>
    <property type="evidence" value="ECO:0007669"/>
    <property type="project" value="InterPro"/>
</dbReference>
<evidence type="ECO:0000313" key="7">
    <source>
        <dbReference type="Proteomes" id="UP000273252"/>
    </source>
</evidence>
<comment type="similarity">
    <text evidence="1">Belongs to the LysR transcriptional regulatory family.</text>
</comment>
<dbReference type="AlphaFoldDB" id="A0A3A6QDY2"/>
<evidence type="ECO:0000256" key="1">
    <source>
        <dbReference type="ARBA" id="ARBA00009437"/>
    </source>
</evidence>
<dbReference type="RefSeq" id="WP_120032075.1">
    <property type="nucleotide sequence ID" value="NZ_QVMU01000012.1"/>
</dbReference>
<gene>
    <name evidence="6" type="ORF">DZ860_13345</name>
</gene>
<comment type="caution">
    <text evidence="6">The sequence shown here is derived from an EMBL/GenBank/DDBJ whole genome shotgun (WGS) entry which is preliminary data.</text>
</comment>
<evidence type="ECO:0000256" key="2">
    <source>
        <dbReference type="ARBA" id="ARBA00023015"/>
    </source>
</evidence>
<dbReference type="InterPro" id="IPR036390">
    <property type="entry name" value="WH_DNA-bd_sf"/>
</dbReference>
<dbReference type="Proteomes" id="UP000273252">
    <property type="component" value="Unassembled WGS sequence"/>
</dbReference>
<dbReference type="InterPro" id="IPR058163">
    <property type="entry name" value="LysR-type_TF_proteobact-type"/>
</dbReference>
<dbReference type="PANTHER" id="PTHR30537:SF26">
    <property type="entry name" value="GLYCINE CLEAVAGE SYSTEM TRANSCRIPTIONAL ACTIVATOR"/>
    <property type="match status" value="1"/>
</dbReference>
<dbReference type="InterPro" id="IPR005119">
    <property type="entry name" value="LysR_subst-bd"/>
</dbReference>
<protein>
    <submittedName>
        <fullName evidence="6">LysR family transcriptional regulator</fullName>
    </submittedName>
</protein>
<dbReference type="FunFam" id="1.10.10.10:FF:000001">
    <property type="entry name" value="LysR family transcriptional regulator"/>
    <property type="match status" value="1"/>
</dbReference>
<accession>A0A3A6QDY2</accession>
<dbReference type="PROSITE" id="PS50931">
    <property type="entry name" value="HTH_LYSR"/>
    <property type="match status" value="1"/>
</dbReference>
<dbReference type="Pfam" id="PF00126">
    <property type="entry name" value="HTH_1"/>
    <property type="match status" value="1"/>
</dbReference>
<evidence type="ECO:0000259" key="5">
    <source>
        <dbReference type="PROSITE" id="PS50931"/>
    </source>
</evidence>
<dbReference type="PANTHER" id="PTHR30537">
    <property type="entry name" value="HTH-TYPE TRANSCRIPTIONAL REGULATOR"/>
    <property type="match status" value="1"/>
</dbReference>
<dbReference type="EMBL" id="QVMU01000012">
    <property type="protein sequence ID" value="RJX70141.1"/>
    <property type="molecule type" value="Genomic_DNA"/>
</dbReference>
<sequence>MTPYPNLPYSHNGMKVFEAVARLMSFTLAADELNVTQSAVSRQVRQLEDDLSASLILRKHRSIELTEKGQTLYKTLQKGFKELEHLVGQWKAPQKKRIVIKSALSFATRTLIPKVMELNERYPEHEIVIVPSIDDDPDLTSGEFDLQIINSRRPEKYQGKAHVTFLRDEYMAPIYAESLGMSFMDLNRVLALPRLHSTLDHYDWNAWLSGIEERSHRSVRNTSFISLDLAISGCLAGQGATVTDLLLVLPELKRGFLRCPVEAKIQASAWRYYCYCPNPSSISKDLLLWLEEDTAREEAELKRLANSHGWIL</sequence>
<keyword evidence="2" id="KW-0805">Transcription regulation</keyword>
<organism evidence="6 7">
    <name type="scientific">Vibrio sinensis</name>
    <dbReference type="NCBI Taxonomy" id="2302434"/>
    <lineage>
        <taxon>Bacteria</taxon>
        <taxon>Pseudomonadati</taxon>
        <taxon>Pseudomonadota</taxon>
        <taxon>Gammaproteobacteria</taxon>
        <taxon>Vibrionales</taxon>
        <taxon>Vibrionaceae</taxon>
        <taxon>Vibrio</taxon>
    </lineage>
</organism>
<name>A0A3A6QDY2_9VIBR</name>
<evidence type="ECO:0000256" key="3">
    <source>
        <dbReference type="ARBA" id="ARBA00023125"/>
    </source>
</evidence>
<feature type="domain" description="HTH lysR-type" evidence="5">
    <location>
        <begin position="12"/>
        <end position="66"/>
    </location>
</feature>
<evidence type="ECO:0000313" key="6">
    <source>
        <dbReference type="EMBL" id="RJX70141.1"/>
    </source>
</evidence>
<reference evidence="6 7" key="1">
    <citation type="submission" date="2018-08" db="EMBL/GenBank/DDBJ databases">
        <title>Vibrio isolated from the Eastern China Marginal Seas.</title>
        <authorList>
            <person name="Li Y."/>
        </authorList>
    </citation>
    <scope>NUCLEOTIDE SEQUENCE [LARGE SCALE GENOMIC DNA]</scope>
    <source>
        <strain evidence="6 7">BEI233</strain>
    </source>
</reference>
<dbReference type="Pfam" id="PF03466">
    <property type="entry name" value="LysR_substrate"/>
    <property type="match status" value="1"/>
</dbReference>
<dbReference type="SUPFAM" id="SSF53850">
    <property type="entry name" value="Periplasmic binding protein-like II"/>
    <property type="match status" value="1"/>
</dbReference>
<dbReference type="SUPFAM" id="SSF46785">
    <property type="entry name" value="Winged helix' DNA-binding domain"/>
    <property type="match status" value="1"/>
</dbReference>
<dbReference type="Gene3D" id="1.10.10.10">
    <property type="entry name" value="Winged helix-like DNA-binding domain superfamily/Winged helix DNA-binding domain"/>
    <property type="match status" value="1"/>
</dbReference>
<keyword evidence="4" id="KW-0804">Transcription</keyword>